<dbReference type="PANTHER" id="PTHR37577">
    <property type="entry name" value="INTEGRAL MEMBRANE PROTEIN"/>
    <property type="match status" value="1"/>
</dbReference>
<accession>W2S8I3</accession>
<keyword evidence="1" id="KW-0472">Membrane</keyword>
<proteinExistence type="predicted"/>
<feature type="transmembrane region" description="Helical" evidence="1">
    <location>
        <begin position="241"/>
        <end position="262"/>
    </location>
</feature>
<dbReference type="OrthoDB" id="5427664at2759"/>
<dbReference type="Proteomes" id="UP000030752">
    <property type="component" value="Unassembled WGS sequence"/>
</dbReference>
<dbReference type="STRING" id="1220924.W2S8I3"/>
<keyword evidence="3" id="KW-1185">Reference proteome</keyword>
<dbReference type="eggNOG" id="ENOG502RKXU">
    <property type="taxonomic scope" value="Eukaryota"/>
</dbReference>
<evidence type="ECO:0000256" key="1">
    <source>
        <dbReference type="SAM" id="Phobius"/>
    </source>
</evidence>
<feature type="transmembrane region" description="Helical" evidence="1">
    <location>
        <begin position="190"/>
        <end position="209"/>
    </location>
</feature>
<dbReference type="AlphaFoldDB" id="W2S8I3"/>
<protein>
    <submittedName>
        <fullName evidence="2">Uncharacterized protein</fullName>
    </submittedName>
</protein>
<dbReference type="VEuPathDB" id="FungiDB:HMPREF1541_10533"/>
<feature type="transmembrane region" description="Helical" evidence="1">
    <location>
        <begin position="20"/>
        <end position="43"/>
    </location>
</feature>
<dbReference type="PANTHER" id="PTHR37577:SF1">
    <property type="entry name" value="INTEGRAL MEMBRANE PROTEIN"/>
    <property type="match status" value="1"/>
</dbReference>
<evidence type="ECO:0000313" key="2">
    <source>
        <dbReference type="EMBL" id="ETN44353.1"/>
    </source>
</evidence>
<dbReference type="EMBL" id="KB822715">
    <property type="protein sequence ID" value="ETN44353.1"/>
    <property type="molecule type" value="Genomic_DNA"/>
</dbReference>
<reference evidence="2 3" key="1">
    <citation type="submission" date="2013-03" db="EMBL/GenBank/DDBJ databases">
        <title>The Genome Sequence of Phialophora europaea CBS 101466.</title>
        <authorList>
            <consortium name="The Broad Institute Genomics Platform"/>
            <person name="Cuomo C."/>
            <person name="de Hoog S."/>
            <person name="Gorbushina A."/>
            <person name="Walker B."/>
            <person name="Young S.K."/>
            <person name="Zeng Q."/>
            <person name="Gargeya S."/>
            <person name="Fitzgerald M."/>
            <person name="Haas B."/>
            <person name="Abouelleil A."/>
            <person name="Allen A.W."/>
            <person name="Alvarado L."/>
            <person name="Arachchi H.M."/>
            <person name="Berlin A.M."/>
            <person name="Chapman S.B."/>
            <person name="Gainer-Dewar J."/>
            <person name="Goldberg J."/>
            <person name="Griggs A."/>
            <person name="Gujja S."/>
            <person name="Hansen M."/>
            <person name="Howarth C."/>
            <person name="Imamovic A."/>
            <person name="Ireland A."/>
            <person name="Larimer J."/>
            <person name="McCowan C."/>
            <person name="Murphy C."/>
            <person name="Pearson M."/>
            <person name="Poon T.W."/>
            <person name="Priest M."/>
            <person name="Roberts A."/>
            <person name="Saif S."/>
            <person name="Shea T."/>
            <person name="Sisk P."/>
            <person name="Sykes S."/>
            <person name="Wortman J."/>
            <person name="Nusbaum C."/>
            <person name="Birren B."/>
        </authorList>
    </citation>
    <scope>NUCLEOTIDE SEQUENCE [LARGE SCALE GENOMIC DNA]</scope>
    <source>
        <strain evidence="2 3">CBS 101466</strain>
    </source>
</reference>
<evidence type="ECO:0000313" key="3">
    <source>
        <dbReference type="Proteomes" id="UP000030752"/>
    </source>
</evidence>
<dbReference type="InterPro" id="IPR053018">
    <property type="entry name" value="Elsinochrome_Biosynth-Asso"/>
</dbReference>
<keyword evidence="1" id="KW-1133">Transmembrane helix</keyword>
<gene>
    <name evidence="2" type="ORF">HMPREF1541_10533</name>
</gene>
<organism evidence="2 3">
    <name type="scientific">Cyphellophora europaea (strain CBS 101466)</name>
    <name type="common">Phialophora europaea</name>
    <dbReference type="NCBI Taxonomy" id="1220924"/>
    <lineage>
        <taxon>Eukaryota</taxon>
        <taxon>Fungi</taxon>
        <taxon>Dikarya</taxon>
        <taxon>Ascomycota</taxon>
        <taxon>Pezizomycotina</taxon>
        <taxon>Eurotiomycetes</taxon>
        <taxon>Chaetothyriomycetidae</taxon>
        <taxon>Chaetothyriales</taxon>
        <taxon>Cyphellophoraceae</taxon>
        <taxon>Cyphellophora</taxon>
    </lineage>
</organism>
<dbReference type="HOGENOM" id="CLU_681553_0_0_1"/>
<dbReference type="RefSeq" id="XP_008713426.1">
    <property type="nucleotide sequence ID" value="XM_008715204.1"/>
</dbReference>
<sequence>MIYHSDVPAAAAAFNLIQILQVIGAFVTASALTVLASLLGLFLDLKRPQPIPHPGMAKPVAYNRVDDRWTEYIDRLHAKYMPTMKLPYGQDFWFQVFYRFALSLSDTQLVSGLAVISTALIRMATGELSTYHFNIIQDLAWLSNNSHLLSLHLIRAWIEQQEQSHPASTTLQARHASQLGAYFGLRMTRFVLMSVMLALMLTIVIFSGSRWMYSYFECPASCTAFRWPGSTSEAGGSPQQWMITNIVLLSWAYSSTMVYLLGPTAESWRQVKHAARPVLVKLDRRLLDGLQYLWDFFGSTLFESAFQITWFGLGVHWLTDDWRSGQRLLQHPADIPGYLDCEPIMGGEAGWGFGQVFPLFMLLLPLMTLLEAFEDEKRALPPPASHAHCGKFTQPRNSLHYLDK</sequence>
<dbReference type="GeneID" id="19977872"/>
<keyword evidence="1" id="KW-0812">Transmembrane</keyword>
<name>W2S8I3_CYPE1</name>
<dbReference type="InParanoid" id="W2S8I3"/>